<dbReference type="InterPro" id="IPR000683">
    <property type="entry name" value="Gfo/Idh/MocA-like_OxRdtase_N"/>
</dbReference>
<dbReference type="PANTHER" id="PTHR43249:SF1">
    <property type="entry name" value="D-GLUCOSIDE 3-DEHYDROGENASE"/>
    <property type="match status" value="1"/>
</dbReference>
<gene>
    <name evidence="3" type="ORF">SAMN04488002_1598</name>
</gene>
<proteinExistence type="predicted"/>
<protein>
    <submittedName>
        <fullName evidence="3">Predicted dehydrogenase</fullName>
    </submittedName>
</protein>
<dbReference type="Gene3D" id="3.40.50.720">
    <property type="entry name" value="NAD(P)-binding Rossmann-like Domain"/>
    <property type="match status" value="1"/>
</dbReference>
<dbReference type="InterPro" id="IPR052515">
    <property type="entry name" value="Gfo/Idh/MocA_Oxidoreductase"/>
</dbReference>
<dbReference type="AlphaFoldDB" id="A0A1I6GJY1"/>
<dbReference type="PANTHER" id="PTHR43249">
    <property type="entry name" value="UDP-N-ACETYL-2-AMINO-2-DEOXY-D-GLUCURONATE OXIDASE"/>
    <property type="match status" value="1"/>
</dbReference>
<accession>A0A1I6GJY1</accession>
<dbReference type="Gene3D" id="3.30.360.10">
    <property type="entry name" value="Dihydrodipicolinate Reductase, domain 2"/>
    <property type="match status" value="1"/>
</dbReference>
<evidence type="ECO:0000313" key="3">
    <source>
        <dbReference type="EMBL" id="SFR42514.1"/>
    </source>
</evidence>
<dbReference type="InterPro" id="IPR055170">
    <property type="entry name" value="GFO_IDH_MocA-like_dom"/>
</dbReference>
<dbReference type="SUPFAM" id="SSF55347">
    <property type="entry name" value="Glyceraldehyde-3-phosphate dehydrogenase-like, C-terminal domain"/>
    <property type="match status" value="1"/>
</dbReference>
<dbReference type="RefSeq" id="WP_090214821.1">
    <property type="nucleotide sequence ID" value="NZ_FOYO01000001.1"/>
</dbReference>
<organism evidence="3 4">
    <name type="scientific">Litoreibacter janthinus</name>
    <dbReference type="NCBI Taxonomy" id="670154"/>
    <lineage>
        <taxon>Bacteria</taxon>
        <taxon>Pseudomonadati</taxon>
        <taxon>Pseudomonadota</taxon>
        <taxon>Alphaproteobacteria</taxon>
        <taxon>Rhodobacterales</taxon>
        <taxon>Roseobacteraceae</taxon>
        <taxon>Litoreibacter</taxon>
    </lineage>
</organism>
<keyword evidence="4" id="KW-1185">Reference proteome</keyword>
<dbReference type="Proteomes" id="UP000199658">
    <property type="component" value="Unassembled WGS sequence"/>
</dbReference>
<dbReference type="EMBL" id="FOYO01000001">
    <property type="protein sequence ID" value="SFR42514.1"/>
    <property type="molecule type" value="Genomic_DNA"/>
</dbReference>
<reference evidence="4" key="1">
    <citation type="submission" date="2016-10" db="EMBL/GenBank/DDBJ databases">
        <authorList>
            <person name="Varghese N."/>
            <person name="Submissions S."/>
        </authorList>
    </citation>
    <scope>NUCLEOTIDE SEQUENCE [LARGE SCALE GENOMIC DNA]</scope>
    <source>
        <strain evidence="4">DSM 26921</strain>
    </source>
</reference>
<dbReference type="Pfam" id="PF22725">
    <property type="entry name" value="GFO_IDH_MocA_C3"/>
    <property type="match status" value="1"/>
</dbReference>
<dbReference type="Pfam" id="PF01408">
    <property type="entry name" value="GFO_IDH_MocA"/>
    <property type="match status" value="1"/>
</dbReference>
<feature type="domain" description="GFO/IDH/MocA-like oxidoreductase" evidence="2">
    <location>
        <begin position="126"/>
        <end position="240"/>
    </location>
</feature>
<name>A0A1I6GJY1_9RHOB</name>
<dbReference type="GO" id="GO:0000166">
    <property type="term" value="F:nucleotide binding"/>
    <property type="evidence" value="ECO:0007669"/>
    <property type="project" value="InterPro"/>
</dbReference>
<sequence>MRKVAIIGAGIGREHLSAYRALPEHFEVAVICDLDRTRAEDIAGGIPVETDLAAVLASDVDIIDVCLPPHLHVSTAIAAMEAGKEVICEKPLATSLSDMDRLEAVAAQTGRSVFPVFQYRFGVGVAQVLHLIRSGLAGQAFAASVETHWRRDADYYAAPWRGTWAGEQGGVILGHAIHAHDLICLLLGPVAQVSAQLATRVNDIETEDCAAITFTMKSGALVTSSATLGAAGDTSRIRLMFEGFTAESGVSPYAPAAAAWTITPRAKSADEINAALAEVTAPPLGFQGFLQAIATGVDTVTMSQGRASVELVTALYASARDGAPQRLPLPRTHGLYEGWQP</sequence>
<feature type="domain" description="Gfo/Idh/MocA-like oxidoreductase N-terminal" evidence="1">
    <location>
        <begin position="3"/>
        <end position="114"/>
    </location>
</feature>
<dbReference type="SUPFAM" id="SSF51735">
    <property type="entry name" value="NAD(P)-binding Rossmann-fold domains"/>
    <property type="match status" value="1"/>
</dbReference>
<dbReference type="OrthoDB" id="9792935at2"/>
<evidence type="ECO:0000259" key="2">
    <source>
        <dbReference type="Pfam" id="PF22725"/>
    </source>
</evidence>
<evidence type="ECO:0000259" key="1">
    <source>
        <dbReference type="Pfam" id="PF01408"/>
    </source>
</evidence>
<dbReference type="STRING" id="670154.SAMN04488002_1598"/>
<dbReference type="InterPro" id="IPR036291">
    <property type="entry name" value="NAD(P)-bd_dom_sf"/>
</dbReference>
<evidence type="ECO:0000313" key="4">
    <source>
        <dbReference type="Proteomes" id="UP000199658"/>
    </source>
</evidence>